<evidence type="ECO:0000259" key="1">
    <source>
        <dbReference type="PROSITE" id="PS50042"/>
    </source>
</evidence>
<dbReference type="PROSITE" id="PS50042">
    <property type="entry name" value="CNMP_BINDING_3"/>
    <property type="match status" value="1"/>
</dbReference>
<dbReference type="CDD" id="cd00038">
    <property type="entry name" value="CAP_ED"/>
    <property type="match status" value="1"/>
</dbReference>
<dbReference type="InterPro" id="IPR000595">
    <property type="entry name" value="cNMP-bd_dom"/>
</dbReference>
<organism evidence="2 3">
    <name type="scientific">Tenacibaculum platacis</name>
    <dbReference type="NCBI Taxonomy" id="3137852"/>
    <lineage>
        <taxon>Bacteria</taxon>
        <taxon>Pseudomonadati</taxon>
        <taxon>Bacteroidota</taxon>
        <taxon>Flavobacteriia</taxon>
        <taxon>Flavobacteriales</taxon>
        <taxon>Flavobacteriaceae</taxon>
        <taxon>Tenacibaculum</taxon>
    </lineage>
</organism>
<accession>A0ABM9P646</accession>
<evidence type="ECO:0000313" key="2">
    <source>
        <dbReference type="EMBL" id="CAL2093582.1"/>
    </source>
</evidence>
<protein>
    <submittedName>
        <fullName evidence="2">Cyclic nucleotide-binding domain protein</fullName>
    </submittedName>
</protein>
<feature type="domain" description="Cyclic nucleotide-binding" evidence="1">
    <location>
        <begin position="18"/>
        <end position="113"/>
    </location>
</feature>
<dbReference type="Proteomes" id="UP001497416">
    <property type="component" value="Unassembled WGS sequence"/>
</dbReference>
<dbReference type="RefSeq" id="WP_348713646.1">
    <property type="nucleotide sequence ID" value="NZ_CAXIXY010000007.1"/>
</dbReference>
<gene>
    <name evidence="2" type="ORF">T190607A01A_50233</name>
</gene>
<name>A0ABM9P646_9FLAO</name>
<evidence type="ECO:0000313" key="3">
    <source>
        <dbReference type="Proteomes" id="UP001497416"/>
    </source>
</evidence>
<dbReference type="InterPro" id="IPR014710">
    <property type="entry name" value="RmlC-like_jellyroll"/>
</dbReference>
<sequence>MKSYQLLKDCILKEEILVHKKTFKRDEYIKSSGTTDNNIYFINSGSVKVYFRYKDEEHILYFGYEGSIITALDSFISNNNSNLEIQALKKTEVFYLGKQKFEQFLSSNIEYMKLWNKVLGDLILYQFDREKELLVNSPEERYLIALKRNPELFQRIPHKHIASYLRMAPETLSRLKKS</sequence>
<dbReference type="SUPFAM" id="SSF51206">
    <property type="entry name" value="cAMP-binding domain-like"/>
    <property type="match status" value="1"/>
</dbReference>
<comment type="caution">
    <text evidence="2">The sequence shown here is derived from an EMBL/GenBank/DDBJ whole genome shotgun (WGS) entry which is preliminary data.</text>
</comment>
<dbReference type="Pfam" id="PF00027">
    <property type="entry name" value="cNMP_binding"/>
    <property type="match status" value="1"/>
</dbReference>
<dbReference type="Gene3D" id="2.60.120.10">
    <property type="entry name" value="Jelly Rolls"/>
    <property type="match status" value="1"/>
</dbReference>
<proteinExistence type="predicted"/>
<keyword evidence="3" id="KW-1185">Reference proteome</keyword>
<reference evidence="2 3" key="1">
    <citation type="submission" date="2024-05" db="EMBL/GenBank/DDBJ databases">
        <authorList>
            <person name="Duchaud E."/>
        </authorList>
    </citation>
    <scope>NUCLEOTIDE SEQUENCE [LARGE SCALE GENOMIC DNA]</scope>
    <source>
        <strain evidence="2">Ena-SAMPLE-TAB-13-05-2024-13:56:06:370-140302</strain>
    </source>
</reference>
<dbReference type="InterPro" id="IPR018490">
    <property type="entry name" value="cNMP-bd_dom_sf"/>
</dbReference>
<dbReference type="EMBL" id="CAXIXY010000007">
    <property type="protein sequence ID" value="CAL2093582.1"/>
    <property type="molecule type" value="Genomic_DNA"/>
</dbReference>